<keyword evidence="2 6" id="KW-0560">Oxidoreductase</keyword>
<dbReference type="Gene3D" id="3.40.605.10">
    <property type="entry name" value="Aldehyde Dehydrogenase, Chain A, domain 1"/>
    <property type="match status" value="1"/>
</dbReference>
<protein>
    <submittedName>
        <fullName evidence="6">4-aminobutyraldehyde dehydrogenase</fullName>
        <ecNumber evidence="6">1.2.1.28</ecNumber>
    </submittedName>
</protein>
<dbReference type="GO" id="GO:0018479">
    <property type="term" value="F:benzaldehyde dehydrogenase (NAD+) activity"/>
    <property type="evidence" value="ECO:0007669"/>
    <property type="project" value="UniProtKB-EC"/>
</dbReference>
<dbReference type="Proteomes" id="UP000254487">
    <property type="component" value="Unassembled WGS sequence"/>
</dbReference>
<evidence type="ECO:0000256" key="2">
    <source>
        <dbReference type="ARBA" id="ARBA00023002"/>
    </source>
</evidence>
<dbReference type="EMBL" id="UGLW01000003">
    <property type="protein sequence ID" value="STU74117.1"/>
    <property type="molecule type" value="Genomic_DNA"/>
</dbReference>
<dbReference type="InterPro" id="IPR015590">
    <property type="entry name" value="Aldehyde_DH_dom"/>
</dbReference>
<dbReference type="SUPFAM" id="SSF53720">
    <property type="entry name" value="ALDH-like"/>
    <property type="match status" value="1"/>
</dbReference>
<evidence type="ECO:0000256" key="3">
    <source>
        <dbReference type="ARBA" id="ARBA00023027"/>
    </source>
</evidence>
<dbReference type="PANTHER" id="PTHR42986">
    <property type="entry name" value="BENZALDEHYDE DEHYDROGENASE YFMT"/>
    <property type="match status" value="1"/>
</dbReference>
<keyword evidence="3" id="KW-0520">NAD</keyword>
<sequence>MTITCNLYIDGQWHDAEGRRTFTRRHPATMRQPRWPLPPASPTANAASKPRPAPCAFPLWRDTAPTERRRLLLEAAEQMLLREAKFIAAMAAETGATAHWAGSNVHLAADILREAAALTTQIEGQIIPSNVPGNLAMGVRQGAGVVLGMAPWNAPLILATRALATPLACGNTVILKGAELSPAAQGLIIDALDAAGFPPGVVNYLTCAPEDAPALVESLIAHPAVRRVNFTGSTPVGRIIARTCGQYLKPAVLELGGKAPPAGAGRC</sequence>
<reference evidence="6 7" key="1">
    <citation type="submission" date="2018-06" db="EMBL/GenBank/DDBJ databases">
        <authorList>
            <consortium name="Pathogen Informatics"/>
            <person name="Doyle S."/>
        </authorList>
    </citation>
    <scope>NUCLEOTIDE SEQUENCE [LARGE SCALE GENOMIC DNA]</scope>
    <source>
        <strain evidence="6 7">NCTC10313</strain>
    </source>
</reference>
<dbReference type="STRING" id="1218098.GCA_001598715_04061"/>
<dbReference type="PANTHER" id="PTHR42986:SF1">
    <property type="entry name" value="BENZALDEHYDE DEHYDROGENASE YFMT"/>
    <property type="match status" value="1"/>
</dbReference>
<dbReference type="InterPro" id="IPR016161">
    <property type="entry name" value="Ald_DH/histidinol_DH"/>
</dbReference>
<evidence type="ECO:0000256" key="4">
    <source>
        <dbReference type="SAM" id="MobiDB-lite"/>
    </source>
</evidence>
<organism evidence="6 7">
    <name type="scientific">Klebsiella pneumoniae subsp. ozaenae</name>
    <dbReference type="NCBI Taxonomy" id="574"/>
    <lineage>
        <taxon>Bacteria</taxon>
        <taxon>Pseudomonadati</taxon>
        <taxon>Pseudomonadota</taxon>
        <taxon>Gammaproteobacteria</taxon>
        <taxon>Enterobacterales</taxon>
        <taxon>Enterobacteriaceae</taxon>
        <taxon>Klebsiella/Raoultella group</taxon>
        <taxon>Klebsiella</taxon>
        <taxon>Klebsiella pneumoniae complex</taxon>
    </lineage>
</organism>
<dbReference type="Pfam" id="PF00171">
    <property type="entry name" value="Aldedh"/>
    <property type="match status" value="1"/>
</dbReference>
<feature type="region of interest" description="Disordered" evidence="4">
    <location>
        <begin position="29"/>
        <end position="51"/>
    </location>
</feature>
<evidence type="ECO:0000259" key="5">
    <source>
        <dbReference type="Pfam" id="PF00171"/>
    </source>
</evidence>
<dbReference type="InterPro" id="IPR016162">
    <property type="entry name" value="Ald_DH_N"/>
</dbReference>
<name>A0A377ZKL2_KLEPO</name>
<gene>
    <name evidence="6" type="primary">xylC</name>
    <name evidence="6" type="ORF">NCTC10313_03420</name>
</gene>
<comment type="similarity">
    <text evidence="1">Belongs to the aldehyde dehydrogenase family.</text>
</comment>
<feature type="domain" description="Aldehyde dehydrogenase" evidence="5">
    <location>
        <begin position="39"/>
        <end position="260"/>
    </location>
</feature>
<evidence type="ECO:0000256" key="1">
    <source>
        <dbReference type="ARBA" id="ARBA00009986"/>
    </source>
</evidence>
<accession>A0A377ZKL2</accession>
<evidence type="ECO:0000313" key="7">
    <source>
        <dbReference type="Proteomes" id="UP000254487"/>
    </source>
</evidence>
<evidence type="ECO:0000313" key="6">
    <source>
        <dbReference type="EMBL" id="STU74117.1"/>
    </source>
</evidence>
<proteinExistence type="inferred from homology"/>
<dbReference type="EC" id="1.2.1.28" evidence="6"/>
<dbReference type="AlphaFoldDB" id="A0A377ZKL2"/>